<dbReference type="AlphaFoldDB" id="A0A0K2SYP0"/>
<name>A0A0K2SYP0_LEPSM</name>
<evidence type="ECO:0000313" key="1">
    <source>
        <dbReference type="EMBL" id="CDW18497.1"/>
    </source>
</evidence>
<proteinExistence type="predicted"/>
<dbReference type="EMBL" id="HACA01001136">
    <property type="protein sequence ID" value="CDW18497.1"/>
    <property type="molecule type" value="Transcribed_RNA"/>
</dbReference>
<sequence length="161" mass="18693">MSNYGRTSRSKVRKTFRSNAFLTWSLKALFELQRQRNQMLEGQKGSPPATKKKVVDELTATPKHGNLKVDKPSEEYSDTIAISFEHLKPSFDVSSETIEKNIIHQQNINVSYRQICKMGKEKKILLMKINRHEKKLFSFSLTRSASKRSECKAYKFLLYSL</sequence>
<reference evidence="1" key="1">
    <citation type="submission" date="2014-05" db="EMBL/GenBank/DDBJ databases">
        <authorList>
            <person name="Chronopoulou M."/>
        </authorList>
    </citation>
    <scope>NUCLEOTIDE SEQUENCE</scope>
    <source>
        <tissue evidence="1">Whole organism</tissue>
    </source>
</reference>
<organism evidence="1">
    <name type="scientific">Lepeophtheirus salmonis</name>
    <name type="common">Salmon louse</name>
    <name type="synonym">Caligus salmonis</name>
    <dbReference type="NCBI Taxonomy" id="72036"/>
    <lineage>
        <taxon>Eukaryota</taxon>
        <taxon>Metazoa</taxon>
        <taxon>Ecdysozoa</taxon>
        <taxon>Arthropoda</taxon>
        <taxon>Crustacea</taxon>
        <taxon>Multicrustacea</taxon>
        <taxon>Hexanauplia</taxon>
        <taxon>Copepoda</taxon>
        <taxon>Siphonostomatoida</taxon>
        <taxon>Caligidae</taxon>
        <taxon>Lepeophtheirus</taxon>
    </lineage>
</organism>
<protein>
    <submittedName>
        <fullName evidence="1">Uncharacterized protein</fullName>
    </submittedName>
</protein>
<accession>A0A0K2SYP0</accession>